<feature type="compositionally biased region" description="Polar residues" evidence="1">
    <location>
        <begin position="558"/>
        <end position="577"/>
    </location>
</feature>
<feature type="region of interest" description="Disordered" evidence="1">
    <location>
        <begin position="252"/>
        <end position="288"/>
    </location>
</feature>
<evidence type="ECO:0000256" key="1">
    <source>
        <dbReference type="SAM" id="MobiDB-lite"/>
    </source>
</evidence>
<feature type="compositionally biased region" description="Polar residues" evidence="1">
    <location>
        <begin position="472"/>
        <end position="502"/>
    </location>
</feature>
<feature type="region of interest" description="Disordered" evidence="1">
    <location>
        <begin position="551"/>
        <end position="582"/>
    </location>
</feature>
<feature type="region of interest" description="Disordered" evidence="1">
    <location>
        <begin position="735"/>
        <end position="764"/>
    </location>
</feature>
<dbReference type="STRING" id="92696.A0A4R0RI22"/>
<feature type="compositionally biased region" description="Low complexity" evidence="1">
    <location>
        <begin position="461"/>
        <end position="471"/>
    </location>
</feature>
<keyword evidence="3" id="KW-1185">Reference proteome</keyword>
<organism evidence="2 3">
    <name type="scientific">Steccherinum ochraceum</name>
    <dbReference type="NCBI Taxonomy" id="92696"/>
    <lineage>
        <taxon>Eukaryota</taxon>
        <taxon>Fungi</taxon>
        <taxon>Dikarya</taxon>
        <taxon>Basidiomycota</taxon>
        <taxon>Agaricomycotina</taxon>
        <taxon>Agaricomycetes</taxon>
        <taxon>Polyporales</taxon>
        <taxon>Steccherinaceae</taxon>
        <taxon>Steccherinum</taxon>
    </lineage>
</organism>
<protein>
    <recommendedName>
        <fullName evidence="4">PX domain-containing protein</fullName>
    </recommendedName>
</protein>
<dbReference type="EMBL" id="RWJN01000135">
    <property type="protein sequence ID" value="TCD66443.1"/>
    <property type="molecule type" value="Genomic_DNA"/>
</dbReference>
<evidence type="ECO:0008006" key="4">
    <source>
        <dbReference type="Google" id="ProtNLM"/>
    </source>
</evidence>
<comment type="caution">
    <text evidence="2">The sequence shown here is derived from an EMBL/GenBank/DDBJ whole genome shotgun (WGS) entry which is preliminary data.</text>
</comment>
<name>A0A4R0RI22_9APHY</name>
<feature type="region of interest" description="Disordered" evidence="1">
    <location>
        <begin position="376"/>
        <end position="417"/>
    </location>
</feature>
<dbReference type="Proteomes" id="UP000292702">
    <property type="component" value="Unassembled WGS sequence"/>
</dbReference>
<reference evidence="2 3" key="1">
    <citation type="submission" date="2018-11" db="EMBL/GenBank/DDBJ databases">
        <title>Genome assembly of Steccherinum ochraceum LE-BIN_3174, the white-rot fungus of the Steccherinaceae family (The Residual Polyporoid clade, Polyporales, Basidiomycota).</title>
        <authorList>
            <person name="Fedorova T.V."/>
            <person name="Glazunova O.A."/>
            <person name="Landesman E.O."/>
            <person name="Moiseenko K.V."/>
            <person name="Psurtseva N.V."/>
            <person name="Savinova O.S."/>
            <person name="Shakhova N.V."/>
            <person name="Tyazhelova T.V."/>
            <person name="Vasina D.V."/>
        </authorList>
    </citation>
    <scope>NUCLEOTIDE SEQUENCE [LARGE SCALE GENOMIC DNA]</scope>
    <source>
        <strain evidence="2 3">LE-BIN_3174</strain>
    </source>
</reference>
<feature type="compositionally biased region" description="Polar residues" evidence="1">
    <location>
        <begin position="267"/>
        <end position="288"/>
    </location>
</feature>
<proteinExistence type="predicted"/>
<evidence type="ECO:0000313" key="2">
    <source>
        <dbReference type="EMBL" id="TCD66443.1"/>
    </source>
</evidence>
<gene>
    <name evidence="2" type="ORF">EIP91_001380</name>
</gene>
<dbReference type="OrthoDB" id="3244370at2759"/>
<dbReference type="AlphaFoldDB" id="A0A4R0RI22"/>
<sequence>MSFNGTDASEARPGTGVLGGSLQTDIKRAVIRAAPRNFFAQVLPPTKIGGHFSYGLRVCPILSDNQSCVSTGSNREYEVWRRWEDCLWFQEVVEFEYSHLARSKRNRLAAGKGVKKDGIYIHSDGAASFDSLPPGPDANSVALDIHEIVPKLSKKGTFFKPSQATVDQRGREFKAMIEGFLDEGVPTLVRELRDIRVIRDFFGIWRRDTDNYRKEQEAEKKAASIKSKSRASVSSSTLSMYFSPFAVQSDSELSRSSRSRSGSETSHPASASRHSTSPRSVRSQRTTVSAAPPMTFLVGEDGALMSPVDDYTVSRGGLRSAPVRPSPRFSVPYSVAPSETLSEAESAVPIMFVSGDERVAARMTIDRHPGLQALPEDEELSEPMSRVAPSVTQYDGSSARRPRGHSTPERALGGPRTGPLFNRVHHAPDMAFRDAHLHPRVQHDTSYLSNAHMAQIPRIPGPGSNSSNQSSVDLTSFSDISSRRNSATSVTSIASNPSTEPNSDVDKALPDNFGTPQTPQFSHFSTQSHFPRDSFATVDSFIASSVMESILPPRRSGSPMTPNSRRSFSVDSRQSRIPSDIPDEAWDERDSIMAAYFYDPSLRSVAEEVPEEPTDYHRTEAMISNISTPQHYPKPYQHRTPGQFHIPWNAQTMSIPEEVVPCRTMSPPSPISPQDSVTSFPSTFTIKAVKEDAIVLLRADASMGWLDVRAKIAEKFEAQEGTPLTKSFLIGYVPNPPPGVQPAANKPTERGRPRASSTSSVGLLSARGGMRTISSDEEWQKVIAGSNGKLALRILDRF</sequence>
<feature type="compositionally biased region" description="Polar residues" evidence="1">
    <location>
        <begin position="514"/>
        <end position="528"/>
    </location>
</feature>
<evidence type="ECO:0000313" key="3">
    <source>
        <dbReference type="Proteomes" id="UP000292702"/>
    </source>
</evidence>
<accession>A0A4R0RI22</accession>
<feature type="region of interest" description="Disordered" evidence="1">
    <location>
        <begin position="455"/>
        <end position="528"/>
    </location>
</feature>
<feature type="compositionally biased region" description="Low complexity" evidence="1">
    <location>
        <begin position="252"/>
        <end position="266"/>
    </location>
</feature>